<keyword evidence="9 12" id="KW-0472">Membrane</keyword>
<dbReference type="RefSeq" id="WP_274492710.1">
    <property type="nucleotide sequence ID" value="NZ_CP118166.1"/>
</dbReference>
<reference evidence="13" key="1">
    <citation type="submission" date="2023-02" db="EMBL/GenBank/DDBJ databases">
        <title>Genome sequence of Hyphococcus flavus.</title>
        <authorList>
            <person name="Rong J.-C."/>
            <person name="Zhao Q."/>
            <person name="Yi M."/>
            <person name="Wu J.-Y."/>
        </authorList>
    </citation>
    <scope>NUCLEOTIDE SEQUENCE</scope>
    <source>
        <strain evidence="13">MCCC 1K03223</strain>
    </source>
</reference>
<accession>A0AAE9ZDZ4</accession>
<comment type="subunit">
    <text evidence="12">Interacts with CtaB.</text>
</comment>
<dbReference type="PANTHER" id="PTHR23289">
    <property type="entry name" value="CYTOCHROME C OXIDASE ASSEMBLY PROTEIN COX15"/>
    <property type="match status" value="1"/>
</dbReference>
<evidence type="ECO:0000256" key="5">
    <source>
        <dbReference type="ARBA" id="ARBA00022989"/>
    </source>
</evidence>
<evidence type="ECO:0000256" key="8">
    <source>
        <dbReference type="ARBA" id="ARBA00023133"/>
    </source>
</evidence>
<keyword evidence="6 12" id="KW-0560">Oxidoreductase</keyword>
<keyword evidence="7 12" id="KW-0408">Iron</keyword>
<evidence type="ECO:0000256" key="1">
    <source>
        <dbReference type="ARBA" id="ARBA00001970"/>
    </source>
</evidence>
<comment type="cofactor">
    <cofactor evidence="1 12">
        <name>heme b</name>
        <dbReference type="ChEBI" id="CHEBI:60344"/>
    </cofactor>
</comment>
<comment type="pathway">
    <text evidence="10 12">Porphyrin-containing compound metabolism; heme A biosynthesis; heme A from heme O: step 1/1.</text>
</comment>
<evidence type="ECO:0000313" key="13">
    <source>
        <dbReference type="EMBL" id="WDI30888.1"/>
    </source>
</evidence>
<dbReference type="InterPro" id="IPR023754">
    <property type="entry name" value="HemeA_Synthase_type2"/>
</dbReference>
<dbReference type="GO" id="GO:0006784">
    <property type="term" value="P:heme A biosynthetic process"/>
    <property type="evidence" value="ECO:0007669"/>
    <property type="project" value="UniProtKB-UniRule"/>
</dbReference>
<keyword evidence="5 12" id="KW-1133">Transmembrane helix</keyword>
<dbReference type="KEGG" id="hfl:PUV54_13080"/>
<sequence length="349" mass="37898">MTINTTASTAQNAGSSTPPTGRPIAIWLLIMCGLVAAMVIVGGATRLTDSGLSITEWRPVTGAIPPLNEEQWLEEFEKYKTIPEYEQVNYGMSLAEFKTIYWWEWGHRLLGRVIGAAFFFPMVFFIATGRARGRLALKLIGLFVLGGLQGALGWWMVTSGLADRIDVSQYRLAAHLSLAVILFGLMFWLALDLWPSKKVETSRGLRLGALLLAGGVFGQMLLGAFVAGLRAGRTFNTWPLMNGKFFPDGYFEGAPGLNDLFETIAAVQFNHRIGAYLLALGAAWFFFSARKTALKSRARLVLAAIGLQIVLGIWTILAATPISLGLLHQAGALGVFAAALYAAHNIEAS</sequence>
<comment type="function">
    <text evidence="12">Catalyzes the conversion of heme O to heme A by two successive hydroxylations of the methyl group at C8. The first hydroxylation forms heme I, the second hydroxylation results in an unstable dihydroxymethyl group, which spontaneously dehydrates, resulting in the formyl group of heme A.</text>
</comment>
<comment type="catalytic activity">
    <reaction evidence="11">
        <text>Fe(II)-heme o + 2 A + H2O = Fe(II)-heme a + 2 AH2</text>
        <dbReference type="Rhea" id="RHEA:63388"/>
        <dbReference type="ChEBI" id="CHEBI:13193"/>
        <dbReference type="ChEBI" id="CHEBI:15377"/>
        <dbReference type="ChEBI" id="CHEBI:17499"/>
        <dbReference type="ChEBI" id="CHEBI:60530"/>
        <dbReference type="ChEBI" id="CHEBI:61715"/>
        <dbReference type="EC" id="1.17.99.9"/>
    </reaction>
    <physiologicalReaction direction="left-to-right" evidence="11">
        <dbReference type="Rhea" id="RHEA:63389"/>
    </physiologicalReaction>
</comment>
<dbReference type="GO" id="GO:0120547">
    <property type="term" value="F:heme A synthase activity"/>
    <property type="evidence" value="ECO:0007669"/>
    <property type="project" value="UniProtKB-EC"/>
</dbReference>
<evidence type="ECO:0000256" key="4">
    <source>
        <dbReference type="ARBA" id="ARBA00022723"/>
    </source>
</evidence>
<evidence type="ECO:0000256" key="9">
    <source>
        <dbReference type="ARBA" id="ARBA00023136"/>
    </source>
</evidence>
<dbReference type="HAMAP" id="MF_01665">
    <property type="entry name" value="HemeA_synth_type2"/>
    <property type="match status" value="1"/>
</dbReference>
<evidence type="ECO:0000256" key="3">
    <source>
        <dbReference type="ARBA" id="ARBA00022692"/>
    </source>
</evidence>
<keyword evidence="14" id="KW-1185">Reference proteome</keyword>
<organism evidence="13 14">
    <name type="scientific">Hyphococcus flavus</name>
    <dbReference type="NCBI Taxonomy" id="1866326"/>
    <lineage>
        <taxon>Bacteria</taxon>
        <taxon>Pseudomonadati</taxon>
        <taxon>Pseudomonadota</taxon>
        <taxon>Alphaproteobacteria</taxon>
        <taxon>Parvularculales</taxon>
        <taxon>Parvularculaceae</taxon>
        <taxon>Hyphococcus</taxon>
    </lineage>
</organism>
<evidence type="ECO:0000256" key="6">
    <source>
        <dbReference type="ARBA" id="ARBA00023002"/>
    </source>
</evidence>
<dbReference type="InterPro" id="IPR003780">
    <property type="entry name" value="COX15/CtaA_fam"/>
</dbReference>
<dbReference type="EMBL" id="CP118166">
    <property type="protein sequence ID" value="WDI30888.1"/>
    <property type="molecule type" value="Genomic_DNA"/>
</dbReference>
<dbReference type="AlphaFoldDB" id="A0AAE9ZDZ4"/>
<dbReference type="GO" id="GO:0005886">
    <property type="term" value="C:plasma membrane"/>
    <property type="evidence" value="ECO:0007669"/>
    <property type="project" value="UniProtKB-SubCell"/>
</dbReference>
<keyword evidence="4 12" id="KW-0479">Metal-binding</keyword>
<protein>
    <recommendedName>
        <fullName evidence="12">Heme A synthase</fullName>
        <shortName evidence="12">HAS</shortName>
        <ecNumber evidence="12">1.17.99.9</ecNumber>
    </recommendedName>
    <alternativeName>
        <fullName evidence="12">Cytochrome aa3-controlling protein</fullName>
    </alternativeName>
</protein>
<evidence type="ECO:0000256" key="7">
    <source>
        <dbReference type="ARBA" id="ARBA00023004"/>
    </source>
</evidence>
<feature type="transmembrane region" description="Helical" evidence="12">
    <location>
        <begin position="24"/>
        <end position="44"/>
    </location>
</feature>
<comment type="subcellular location">
    <subcellularLocation>
        <location evidence="12">Cell membrane</location>
        <topology evidence="12">Multi-pass membrane protein</topology>
    </subcellularLocation>
    <subcellularLocation>
        <location evidence="2">Membrane</location>
        <topology evidence="2">Multi-pass membrane protein</topology>
    </subcellularLocation>
</comment>
<keyword evidence="8 12" id="KW-0350">Heme biosynthesis</keyword>
<evidence type="ECO:0000256" key="12">
    <source>
        <dbReference type="HAMAP-Rule" id="MF_01665"/>
    </source>
</evidence>
<dbReference type="Pfam" id="PF02628">
    <property type="entry name" value="COX15-CtaA"/>
    <property type="match status" value="1"/>
</dbReference>
<evidence type="ECO:0000256" key="2">
    <source>
        <dbReference type="ARBA" id="ARBA00004141"/>
    </source>
</evidence>
<dbReference type="EC" id="1.17.99.9" evidence="12"/>
<feature type="transmembrane region" description="Helical" evidence="12">
    <location>
        <begin position="326"/>
        <end position="343"/>
    </location>
</feature>
<evidence type="ECO:0000256" key="10">
    <source>
        <dbReference type="ARBA" id="ARBA00044501"/>
    </source>
</evidence>
<proteinExistence type="inferred from homology"/>
<dbReference type="GO" id="GO:0016653">
    <property type="term" value="F:oxidoreductase activity, acting on NAD(P)H, heme protein as acceptor"/>
    <property type="evidence" value="ECO:0007669"/>
    <property type="project" value="TreeGrafter"/>
</dbReference>
<feature type="transmembrane region" description="Helical" evidence="12">
    <location>
        <begin position="269"/>
        <end position="288"/>
    </location>
</feature>
<comment type="similarity">
    <text evidence="12">Belongs to the COX15/CtaA family. Type 2 subfamily.</text>
</comment>
<feature type="transmembrane region" description="Helical" evidence="12">
    <location>
        <begin position="300"/>
        <end position="320"/>
    </location>
</feature>
<dbReference type="GO" id="GO:0046872">
    <property type="term" value="F:metal ion binding"/>
    <property type="evidence" value="ECO:0007669"/>
    <property type="project" value="UniProtKB-KW"/>
</dbReference>
<gene>
    <name evidence="12" type="primary">ctaA</name>
    <name evidence="13" type="ORF">PUV54_13080</name>
</gene>
<evidence type="ECO:0000256" key="11">
    <source>
        <dbReference type="ARBA" id="ARBA00048044"/>
    </source>
</evidence>
<feature type="transmembrane region" description="Helical" evidence="12">
    <location>
        <begin position="207"/>
        <end position="229"/>
    </location>
</feature>
<feature type="transmembrane region" description="Helical" evidence="12">
    <location>
        <begin position="139"/>
        <end position="157"/>
    </location>
</feature>
<dbReference type="Proteomes" id="UP001214043">
    <property type="component" value="Chromosome"/>
</dbReference>
<dbReference type="PANTHER" id="PTHR23289:SF2">
    <property type="entry name" value="CYTOCHROME C OXIDASE ASSEMBLY PROTEIN COX15 HOMOLOG"/>
    <property type="match status" value="1"/>
</dbReference>
<feature type="binding site" description="axial binding residue" evidence="12">
    <location>
        <position position="328"/>
    </location>
    <ligand>
        <name>heme</name>
        <dbReference type="ChEBI" id="CHEBI:30413"/>
    </ligand>
    <ligandPart>
        <name>Fe</name>
        <dbReference type="ChEBI" id="CHEBI:18248"/>
    </ligandPart>
</feature>
<keyword evidence="3 12" id="KW-0812">Transmembrane</keyword>
<feature type="transmembrane region" description="Helical" evidence="12">
    <location>
        <begin position="109"/>
        <end position="127"/>
    </location>
</feature>
<keyword evidence="12" id="KW-1003">Cell membrane</keyword>
<feature type="binding site" description="axial binding residue" evidence="12">
    <location>
        <position position="271"/>
    </location>
    <ligand>
        <name>heme</name>
        <dbReference type="ChEBI" id="CHEBI:30413"/>
    </ligand>
    <ligandPart>
        <name>Fe</name>
        <dbReference type="ChEBI" id="CHEBI:18248"/>
    </ligandPart>
</feature>
<evidence type="ECO:0000313" key="14">
    <source>
        <dbReference type="Proteomes" id="UP001214043"/>
    </source>
</evidence>
<name>A0AAE9ZDZ4_9PROT</name>
<feature type="transmembrane region" description="Helical" evidence="12">
    <location>
        <begin position="172"/>
        <end position="195"/>
    </location>
</feature>